<protein>
    <submittedName>
        <fullName evidence="3">Uncharacterized protein</fullName>
    </submittedName>
</protein>
<evidence type="ECO:0000313" key="4">
    <source>
        <dbReference type="EMBL" id="CAE0422242.1"/>
    </source>
</evidence>
<sequence length="221" mass="23969">MFRMTISKLVLYVLVVTKAGMQARAGSCLGDLIQSSAPCTPAMAPFICNFYDECRVVEGTGCSIRPCQDFDADETSCNEKGCTYSAVERTPEPTEGPTEGTTPTMEPAIDYNTIAPTKPRVVIREECYGSPSSSIISVCESLSSELLCTSFSEVCTYTRGQCTASCSPISSPQECLQAGCSYGEKTEENKFDSESSHGNVQIQFSFTTVAVVFSLAFFYEF</sequence>
<dbReference type="EMBL" id="HBIM01025317">
    <property type="protein sequence ID" value="CAE0422240.1"/>
    <property type="molecule type" value="Transcribed_RNA"/>
</dbReference>
<accession>A0A6S8PQI4</accession>
<keyword evidence="1" id="KW-0732">Signal</keyword>
<feature type="chain" id="PRO_5036191418" evidence="1">
    <location>
        <begin position="26"/>
        <end position="221"/>
    </location>
</feature>
<evidence type="ECO:0000313" key="3">
    <source>
        <dbReference type="EMBL" id="CAE0422241.1"/>
    </source>
</evidence>
<dbReference type="EMBL" id="HBIM01025319">
    <property type="protein sequence ID" value="CAE0422242.1"/>
    <property type="molecule type" value="Transcribed_RNA"/>
</dbReference>
<evidence type="ECO:0000256" key="1">
    <source>
        <dbReference type="SAM" id="SignalP"/>
    </source>
</evidence>
<organism evidence="3">
    <name type="scientific">Amphora coffeiformis</name>
    <dbReference type="NCBI Taxonomy" id="265554"/>
    <lineage>
        <taxon>Eukaryota</taxon>
        <taxon>Sar</taxon>
        <taxon>Stramenopiles</taxon>
        <taxon>Ochrophyta</taxon>
        <taxon>Bacillariophyta</taxon>
        <taxon>Bacillariophyceae</taxon>
        <taxon>Bacillariophycidae</taxon>
        <taxon>Thalassiophysales</taxon>
        <taxon>Catenulaceae</taxon>
        <taxon>Amphora</taxon>
    </lineage>
</organism>
<gene>
    <name evidence="2" type="ORF">ACOF00016_LOCUS18818</name>
    <name evidence="3" type="ORF">ACOF00016_LOCUS18819</name>
    <name evidence="4" type="ORF">ACOF00016_LOCUS18820</name>
</gene>
<name>A0A6S8PQI4_9STRA</name>
<proteinExistence type="predicted"/>
<feature type="signal peptide" evidence="1">
    <location>
        <begin position="1"/>
        <end position="25"/>
    </location>
</feature>
<reference evidence="3" key="1">
    <citation type="submission" date="2021-01" db="EMBL/GenBank/DDBJ databases">
        <authorList>
            <person name="Corre E."/>
            <person name="Pelletier E."/>
            <person name="Niang G."/>
            <person name="Scheremetjew M."/>
            <person name="Finn R."/>
            <person name="Kale V."/>
            <person name="Holt S."/>
            <person name="Cochrane G."/>
            <person name="Meng A."/>
            <person name="Brown T."/>
            <person name="Cohen L."/>
        </authorList>
    </citation>
    <scope>NUCLEOTIDE SEQUENCE</scope>
    <source>
        <strain evidence="3">CCMP127</strain>
    </source>
</reference>
<evidence type="ECO:0000313" key="2">
    <source>
        <dbReference type="EMBL" id="CAE0422240.1"/>
    </source>
</evidence>
<dbReference type="AlphaFoldDB" id="A0A6S8PQI4"/>
<dbReference type="EMBL" id="HBIM01025318">
    <property type="protein sequence ID" value="CAE0422241.1"/>
    <property type="molecule type" value="Transcribed_RNA"/>
</dbReference>